<protein>
    <submittedName>
        <fullName evidence="2">Uncharacterized protein</fullName>
    </submittedName>
</protein>
<gene>
    <name evidence="2" type="ORF">Sru01_23470</name>
</gene>
<keyword evidence="3" id="KW-1185">Reference proteome</keyword>
<feature type="region of interest" description="Disordered" evidence="1">
    <location>
        <begin position="33"/>
        <end position="65"/>
    </location>
</feature>
<proteinExistence type="predicted"/>
<dbReference type="AlphaFoldDB" id="A0A919R2V8"/>
<accession>A0A919R2V8</accession>
<dbReference type="RefSeq" id="WP_203984195.1">
    <property type="nucleotide sequence ID" value="NZ_BOOU01000034.1"/>
</dbReference>
<evidence type="ECO:0000313" key="2">
    <source>
        <dbReference type="EMBL" id="GII77365.1"/>
    </source>
</evidence>
<dbReference type="Proteomes" id="UP000655287">
    <property type="component" value="Unassembled WGS sequence"/>
</dbReference>
<evidence type="ECO:0000256" key="1">
    <source>
        <dbReference type="SAM" id="MobiDB-lite"/>
    </source>
</evidence>
<feature type="compositionally biased region" description="Basic and acidic residues" evidence="1">
    <location>
        <begin position="33"/>
        <end position="44"/>
    </location>
</feature>
<evidence type="ECO:0000313" key="3">
    <source>
        <dbReference type="Proteomes" id="UP000655287"/>
    </source>
</evidence>
<dbReference type="EMBL" id="BOOU01000034">
    <property type="protein sequence ID" value="GII77365.1"/>
    <property type="molecule type" value="Genomic_DNA"/>
</dbReference>
<name>A0A919R2V8_9ACTN</name>
<sequence length="122" mass="13672">MSDTPSRYALVRQLRSLPDEWLMHLLWQVFEQRRPPGGEDDRSGGRYFAGVSSRDRDPGSGRWSGQVDHLAVARPDPRHYDDPLDGDGSLVQSGACRRCQARLAGSHKHVICPICDEPGYLT</sequence>
<comment type="caution">
    <text evidence="2">The sequence shown here is derived from an EMBL/GenBank/DDBJ whole genome shotgun (WGS) entry which is preliminary data.</text>
</comment>
<organism evidence="2 3">
    <name type="scientific">Sphaerisporangium rufum</name>
    <dbReference type="NCBI Taxonomy" id="1381558"/>
    <lineage>
        <taxon>Bacteria</taxon>
        <taxon>Bacillati</taxon>
        <taxon>Actinomycetota</taxon>
        <taxon>Actinomycetes</taxon>
        <taxon>Streptosporangiales</taxon>
        <taxon>Streptosporangiaceae</taxon>
        <taxon>Sphaerisporangium</taxon>
    </lineage>
</organism>
<reference evidence="2" key="1">
    <citation type="submission" date="2021-01" db="EMBL/GenBank/DDBJ databases">
        <title>Whole genome shotgun sequence of Sphaerisporangium rufum NBRC 109079.</title>
        <authorList>
            <person name="Komaki H."/>
            <person name="Tamura T."/>
        </authorList>
    </citation>
    <scope>NUCLEOTIDE SEQUENCE</scope>
    <source>
        <strain evidence="2">NBRC 109079</strain>
    </source>
</reference>